<keyword evidence="2" id="KW-1185">Reference proteome</keyword>
<protein>
    <submittedName>
        <fullName evidence="1">Uncharacterized protein</fullName>
    </submittedName>
</protein>
<evidence type="ECO:0000313" key="1">
    <source>
        <dbReference type="EMBL" id="KAK2658846.1"/>
    </source>
</evidence>
<reference evidence="1" key="1">
    <citation type="journal article" date="2023" name="Plant J.">
        <title>Genome sequences and population genomics provide insights into the demographic history, inbreeding, and mutation load of two 'living fossil' tree species of Dipteronia.</title>
        <authorList>
            <person name="Feng Y."/>
            <person name="Comes H.P."/>
            <person name="Chen J."/>
            <person name="Zhu S."/>
            <person name="Lu R."/>
            <person name="Zhang X."/>
            <person name="Li P."/>
            <person name="Qiu J."/>
            <person name="Olsen K.M."/>
            <person name="Qiu Y."/>
        </authorList>
    </citation>
    <scope>NUCLEOTIDE SEQUENCE</scope>
    <source>
        <strain evidence="1">KIB01</strain>
    </source>
</reference>
<accession>A0AAD9XFY7</accession>
<comment type="caution">
    <text evidence="1">The sequence shown here is derived from an EMBL/GenBank/DDBJ whole genome shotgun (WGS) entry which is preliminary data.</text>
</comment>
<feature type="non-terminal residue" evidence="1">
    <location>
        <position position="102"/>
    </location>
</feature>
<name>A0AAD9XFY7_9ROSI</name>
<dbReference type="EMBL" id="JANJYI010000002">
    <property type="protein sequence ID" value="KAK2658846.1"/>
    <property type="molecule type" value="Genomic_DNA"/>
</dbReference>
<organism evidence="1 2">
    <name type="scientific">Dipteronia dyeriana</name>
    <dbReference type="NCBI Taxonomy" id="168575"/>
    <lineage>
        <taxon>Eukaryota</taxon>
        <taxon>Viridiplantae</taxon>
        <taxon>Streptophyta</taxon>
        <taxon>Embryophyta</taxon>
        <taxon>Tracheophyta</taxon>
        <taxon>Spermatophyta</taxon>
        <taxon>Magnoliopsida</taxon>
        <taxon>eudicotyledons</taxon>
        <taxon>Gunneridae</taxon>
        <taxon>Pentapetalae</taxon>
        <taxon>rosids</taxon>
        <taxon>malvids</taxon>
        <taxon>Sapindales</taxon>
        <taxon>Sapindaceae</taxon>
        <taxon>Hippocastanoideae</taxon>
        <taxon>Acereae</taxon>
        <taxon>Dipteronia</taxon>
    </lineage>
</organism>
<proteinExistence type="predicted"/>
<gene>
    <name evidence="1" type="ORF">Ddye_005379</name>
</gene>
<dbReference type="Proteomes" id="UP001280121">
    <property type="component" value="Unassembled WGS sequence"/>
</dbReference>
<sequence length="102" mass="11416">VNAATRFICWKISDRTQQFFDVDFTVEDIRSALFGMFPTKASRPNGFHALSFQKVWAFVGSEVSCACIAILNERALMKNLISTNAVMIPKTKNPMAVVDSRP</sequence>
<evidence type="ECO:0000313" key="2">
    <source>
        <dbReference type="Proteomes" id="UP001280121"/>
    </source>
</evidence>
<dbReference type="AlphaFoldDB" id="A0AAD9XFY7"/>
<feature type="non-terminal residue" evidence="1">
    <location>
        <position position="1"/>
    </location>
</feature>